<gene>
    <name evidence="2" type="ORF">BJF91_15380</name>
    <name evidence="1" type="ORF">GGQ71_004088</name>
</gene>
<dbReference type="EMBL" id="JACIED010000006">
    <property type="protein sequence ID" value="MBB4009791.1"/>
    <property type="molecule type" value="Genomic_DNA"/>
</dbReference>
<reference evidence="2 3" key="1">
    <citation type="submission" date="2016-09" db="EMBL/GenBank/DDBJ databases">
        <title>Rhizobium oryziradicis sp. nov., isolated from the root of rice.</title>
        <authorList>
            <person name="Zhao J."/>
            <person name="Zhang X."/>
        </authorList>
    </citation>
    <scope>NUCLEOTIDE SEQUENCE [LARGE SCALE GENOMIC DNA]</scope>
    <source>
        <strain evidence="2 3">14971</strain>
    </source>
</reference>
<protein>
    <submittedName>
        <fullName evidence="2">Uncharacterized protein</fullName>
    </submittedName>
</protein>
<dbReference type="Proteomes" id="UP000185598">
    <property type="component" value="Unassembled WGS sequence"/>
</dbReference>
<evidence type="ECO:0000313" key="4">
    <source>
        <dbReference type="Proteomes" id="UP000544107"/>
    </source>
</evidence>
<dbReference type="RefSeq" id="WP_075613131.1">
    <property type="nucleotide sequence ID" value="NZ_JACIED010000006.1"/>
</dbReference>
<organism evidence="2 3">
    <name type="scientific">Allorhizobium taibaishanense</name>
    <dbReference type="NCBI Taxonomy" id="887144"/>
    <lineage>
        <taxon>Bacteria</taxon>
        <taxon>Pseudomonadati</taxon>
        <taxon>Pseudomonadota</taxon>
        <taxon>Alphaproteobacteria</taxon>
        <taxon>Hyphomicrobiales</taxon>
        <taxon>Rhizobiaceae</taxon>
        <taxon>Rhizobium/Agrobacterium group</taxon>
        <taxon>Allorhizobium</taxon>
    </lineage>
</organism>
<reference evidence="1 4" key="2">
    <citation type="submission" date="2020-08" db="EMBL/GenBank/DDBJ databases">
        <title>Genomic Encyclopedia of Type Strains, Phase IV (KMG-IV): sequencing the most valuable type-strain genomes for metagenomic binning, comparative biology and taxonomic classification.</title>
        <authorList>
            <person name="Goeker M."/>
        </authorList>
    </citation>
    <scope>NUCLEOTIDE SEQUENCE [LARGE SCALE GENOMIC DNA]</scope>
    <source>
        <strain evidence="1 4">DSM 100021</strain>
    </source>
</reference>
<accession>A0A1Q9A989</accession>
<dbReference type="EMBL" id="MKIN01000019">
    <property type="protein sequence ID" value="OLP51440.1"/>
    <property type="molecule type" value="Genomic_DNA"/>
</dbReference>
<evidence type="ECO:0000313" key="1">
    <source>
        <dbReference type="EMBL" id="MBB4009791.1"/>
    </source>
</evidence>
<proteinExistence type="predicted"/>
<evidence type="ECO:0000313" key="2">
    <source>
        <dbReference type="EMBL" id="OLP51440.1"/>
    </source>
</evidence>
<evidence type="ECO:0000313" key="3">
    <source>
        <dbReference type="Proteomes" id="UP000185598"/>
    </source>
</evidence>
<comment type="caution">
    <text evidence="2">The sequence shown here is derived from an EMBL/GenBank/DDBJ whole genome shotgun (WGS) entry which is preliminary data.</text>
</comment>
<name>A0A1Q9A989_9HYPH</name>
<dbReference type="AlphaFoldDB" id="A0A1Q9A989"/>
<sequence>MVIAGAAACNTFSAGTCAILVIGGAASANHLYSDVSQIITDKDAKSALVLALVGTGMSESDAETYQAYAGVVMVTTVEGGVRFATHRADAAGAADDLARLEGQTFDAAGEPGSTTFIAHRAVDLDDFDRRNTIDKAVGN</sequence>
<keyword evidence="3" id="KW-1185">Reference proteome</keyword>
<dbReference type="Proteomes" id="UP000544107">
    <property type="component" value="Unassembled WGS sequence"/>
</dbReference>